<keyword evidence="1" id="KW-1133">Transmembrane helix</keyword>
<evidence type="ECO:0000313" key="3">
    <source>
        <dbReference type="Proteomes" id="UP000240880"/>
    </source>
</evidence>
<dbReference type="Proteomes" id="UP000240880">
    <property type="component" value="Unassembled WGS sequence"/>
</dbReference>
<name>A0A2R6A9U5_9ARCH</name>
<gene>
    <name evidence="2" type="ORF">B9Q01_05655</name>
</gene>
<proteinExistence type="predicted"/>
<feature type="transmembrane region" description="Helical" evidence="1">
    <location>
        <begin position="84"/>
        <end position="106"/>
    </location>
</feature>
<evidence type="ECO:0000313" key="2">
    <source>
        <dbReference type="EMBL" id="PSN83156.1"/>
    </source>
</evidence>
<evidence type="ECO:0000256" key="1">
    <source>
        <dbReference type="SAM" id="Phobius"/>
    </source>
</evidence>
<feature type="transmembrane region" description="Helical" evidence="1">
    <location>
        <begin position="20"/>
        <end position="39"/>
    </location>
</feature>
<accession>A0A2R6A9U5</accession>
<reference evidence="2 3" key="1">
    <citation type="submission" date="2017-04" db="EMBL/GenBank/DDBJ databases">
        <title>Novel microbial lineages endemic to geothermal iron-oxide mats fill important gaps in the evolutionary history of Archaea.</title>
        <authorList>
            <person name="Jay Z.J."/>
            <person name="Beam J.P."/>
            <person name="Dlakic M."/>
            <person name="Rusch D.B."/>
            <person name="Kozubal M.A."/>
            <person name="Inskeep W.P."/>
        </authorList>
    </citation>
    <scope>NUCLEOTIDE SEQUENCE [LARGE SCALE GENOMIC DNA]</scope>
    <source>
        <strain evidence="2">OSP_D</strain>
    </source>
</reference>
<dbReference type="AlphaFoldDB" id="A0A2R6A9U5"/>
<dbReference type="EMBL" id="NEXC01000034">
    <property type="protein sequence ID" value="PSN83156.1"/>
    <property type="molecule type" value="Genomic_DNA"/>
</dbReference>
<protein>
    <submittedName>
        <fullName evidence="2">Uncharacterized protein</fullName>
    </submittedName>
</protein>
<comment type="caution">
    <text evidence="2">The sequence shown here is derived from an EMBL/GenBank/DDBJ whole genome shotgun (WGS) entry which is preliminary data.</text>
</comment>
<keyword evidence="1" id="KW-0812">Transmembrane</keyword>
<feature type="transmembrane region" description="Helical" evidence="1">
    <location>
        <begin position="59"/>
        <end position="77"/>
    </location>
</feature>
<keyword evidence="1" id="KW-0472">Membrane</keyword>
<organism evidence="2 3">
    <name type="scientific">Candidatus Marsarchaeota G1 archaeon OSP_D</name>
    <dbReference type="NCBI Taxonomy" id="1978155"/>
    <lineage>
        <taxon>Archaea</taxon>
        <taxon>Candidatus Marsarchaeota</taxon>
        <taxon>Candidatus Marsarchaeota group 1</taxon>
    </lineage>
</organism>
<sequence length="155" mass="17676">MNVSIFKIDLEKSQSQQRLVNKKGVVLLLALFLITLVILFTDKNLQTDFGSVKPYYVHWYGLLATSLVDLIGAILLFAKPTRSLLRLAGGWCVLMTLFLILDVFTYKQVGFSTIGEFARYLFVPVFYDSSLFYIPGLYDLLLVLYIISAVYLLKK</sequence>
<feature type="transmembrane region" description="Helical" evidence="1">
    <location>
        <begin position="131"/>
        <end position="153"/>
    </location>
</feature>